<evidence type="ECO:0000256" key="3">
    <source>
        <dbReference type="ARBA" id="ARBA00022730"/>
    </source>
</evidence>
<comment type="similarity">
    <text evidence="5">Belongs to the DarP family.</text>
</comment>
<dbReference type="RefSeq" id="WP_103973679.1">
    <property type="nucleotide sequence ID" value="NZ_PGFZ01000002.1"/>
</dbReference>
<accession>A0A2S5CP90</accession>
<evidence type="ECO:0000313" key="7">
    <source>
        <dbReference type="EMBL" id="POZ52631.1"/>
    </source>
</evidence>
<dbReference type="NCBIfam" id="NF003593">
    <property type="entry name" value="PRK05255.1-1"/>
    <property type="match status" value="1"/>
</dbReference>
<name>A0A2S5CP90_9GAMM</name>
<keyword evidence="2 5" id="KW-0690">Ribosome biogenesis</keyword>
<reference evidence="7 8" key="1">
    <citation type="submission" date="2017-11" db="EMBL/GenBank/DDBJ databases">
        <title>Draft Genome Sequence of Methylobacter psychrotolerans Sph1T, an Obligate Methanotroph from Low-Temperature Environments.</title>
        <authorList>
            <person name="Oshkin I.Y."/>
            <person name="Miroshnikov K."/>
            <person name="Belova S.E."/>
            <person name="Korzhenkov A."/>
            <person name="Toshchakov S.V."/>
            <person name="Dedysh S.N."/>
        </authorList>
    </citation>
    <scope>NUCLEOTIDE SEQUENCE [LARGE SCALE GENOMIC DNA]</scope>
    <source>
        <strain evidence="7 8">Sph1</strain>
    </source>
</reference>
<evidence type="ECO:0000256" key="5">
    <source>
        <dbReference type="HAMAP-Rule" id="MF_00765"/>
    </source>
</evidence>
<dbReference type="EMBL" id="PGFZ01000002">
    <property type="protein sequence ID" value="POZ52631.1"/>
    <property type="molecule type" value="Genomic_DNA"/>
</dbReference>
<keyword evidence="1 5" id="KW-0963">Cytoplasm</keyword>
<organism evidence="7 8">
    <name type="scientific">Methylovulum psychrotolerans</name>
    <dbReference type="NCBI Taxonomy" id="1704499"/>
    <lineage>
        <taxon>Bacteria</taxon>
        <taxon>Pseudomonadati</taxon>
        <taxon>Pseudomonadota</taxon>
        <taxon>Gammaproteobacteria</taxon>
        <taxon>Methylococcales</taxon>
        <taxon>Methylococcaceae</taxon>
        <taxon>Methylovulum</taxon>
    </lineage>
</organism>
<evidence type="ECO:0000313" key="8">
    <source>
        <dbReference type="Proteomes" id="UP000237423"/>
    </source>
</evidence>
<evidence type="ECO:0000256" key="1">
    <source>
        <dbReference type="ARBA" id="ARBA00022490"/>
    </source>
</evidence>
<dbReference type="AlphaFoldDB" id="A0A2S5CP90"/>
<proteinExistence type="inferred from homology"/>
<feature type="region of interest" description="Disordered" evidence="6">
    <location>
        <begin position="184"/>
        <end position="207"/>
    </location>
</feature>
<sequence length="207" mass="24023">MNEENEDDYEYEYDENGEIVYYAIRPNKTQLKKEISALFELGEKMSALSPAQLASLELPDNIHKSIAQVSGMPLKGARKRLLKYIAGQFYKIDVQEFTDKLARLENKSAHATREHHIVERWRERLLTEGNEALSELLDDYPHADRQQVRQLIRNAQKETELGKPPKTSRLLYRYLKSLFAFDGDADDALDRPDPSYEEDDVDEEEDG</sequence>
<comment type="subcellular location">
    <subcellularLocation>
        <location evidence="5">Cytoplasm</location>
    </subcellularLocation>
    <text evidence="5">Associates with late stage pre-50S ribosomal subunits.</text>
</comment>
<dbReference type="Gene3D" id="1.10.60.30">
    <property type="entry name" value="PSPTO4464-like domains"/>
    <property type="match status" value="2"/>
</dbReference>
<comment type="caution">
    <text evidence="7">The sequence shown here is derived from an EMBL/GenBank/DDBJ whole genome shotgun (WGS) entry which is preliminary data.</text>
</comment>
<dbReference type="HAMAP" id="MF_00765">
    <property type="entry name" value="DarP"/>
    <property type="match status" value="1"/>
</dbReference>
<keyword evidence="3 5" id="KW-0699">rRNA-binding</keyword>
<evidence type="ECO:0000256" key="2">
    <source>
        <dbReference type="ARBA" id="ARBA00022517"/>
    </source>
</evidence>
<evidence type="ECO:0000256" key="4">
    <source>
        <dbReference type="ARBA" id="ARBA00022884"/>
    </source>
</evidence>
<dbReference type="Proteomes" id="UP000237423">
    <property type="component" value="Unassembled WGS sequence"/>
</dbReference>
<gene>
    <name evidence="5" type="primary">darP</name>
    <name evidence="7" type="ORF">AADEFJLK_01235</name>
</gene>
<comment type="function">
    <text evidence="5">Member of a network of 50S ribosomal subunit biogenesis factors which assembles along the 30S-50S interface, preventing incorrect 23S rRNA structures from forming. Promotes peptidyl transferase center (PTC) maturation.</text>
</comment>
<dbReference type="SUPFAM" id="SSF158710">
    <property type="entry name" value="PSPTO4464-like"/>
    <property type="match status" value="1"/>
</dbReference>
<dbReference type="CDD" id="cd16331">
    <property type="entry name" value="YjgA-like"/>
    <property type="match status" value="1"/>
</dbReference>
<dbReference type="GO" id="GO:0019843">
    <property type="term" value="F:rRNA binding"/>
    <property type="evidence" value="ECO:0007669"/>
    <property type="project" value="UniProtKB-UniRule"/>
</dbReference>
<dbReference type="Pfam" id="PF04751">
    <property type="entry name" value="DarP"/>
    <property type="match status" value="1"/>
</dbReference>
<evidence type="ECO:0000256" key="6">
    <source>
        <dbReference type="SAM" id="MobiDB-lite"/>
    </source>
</evidence>
<dbReference type="PANTHER" id="PTHR38101:SF1">
    <property type="entry name" value="UPF0307 PROTEIN YJGA"/>
    <property type="match status" value="1"/>
</dbReference>
<dbReference type="GO" id="GO:0043022">
    <property type="term" value="F:ribosome binding"/>
    <property type="evidence" value="ECO:0007669"/>
    <property type="project" value="UniProtKB-UniRule"/>
</dbReference>
<dbReference type="InterPro" id="IPR023153">
    <property type="entry name" value="DarP_sf"/>
</dbReference>
<dbReference type="PANTHER" id="PTHR38101">
    <property type="entry name" value="UPF0307 PROTEIN YJGA"/>
    <property type="match status" value="1"/>
</dbReference>
<dbReference type="GO" id="GO:1902626">
    <property type="term" value="P:assembly of large subunit precursor of preribosome"/>
    <property type="evidence" value="ECO:0007669"/>
    <property type="project" value="UniProtKB-UniRule"/>
</dbReference>
<protein>
    <recommendedName>
        <fullName evidence="5">Dual-action ribosomal maturation protein DarP</fullName>
    </recommendedName>
    <alternativeName>
        <fullName evidence="5">Large ribosomal subunit assembly factor DarP</fullName>
    </alternativeName>
</protein>
<keyword evidence="4 5" id="KW-0694">RNA-binding</keyword>
<dbReference type="InterPro" id="IPR006839">
    <property type="entry name" value="DarP"/>
</dbReference>
<feature type="compositionally biased region" description="Acidic residues" evidence="6">
    <location>
        <begin position="195"/>
        <end position="207"/>
    </location>
</feature>
<dbReference type="GO" id="GO:0005829">
    <property type="term" value="C:cytosol"/>
    <property type="evidence" value="ECO:0007669"/>
    <property type="project" value="TreeGrafter"/>
</dbReference>